<reference evidence="7" key="1">
    <citation type="journal article" date="2019" name="Int. J. Syst. Evol. Microbiol.">
        <title>The Global Catalogue of Microorganisms (GCM) 10K type strain sequencing project: providing services to taxonomists for standard genome sequencing and annotation.</title>
        <authorList>
            <consortium name="The Broad Institute Genomics Platform"/>
            <consortium name="The Broad Institute Genome Sequencing Center for Infectious Disease"/>
            <person name="Wu L."/>
            <person name="Ma J."/>
        </authorList>
    </citation>
    <scope>NUCLEOTIDE SEQUENCE [LARGE SCALE GENOMIC DNA]</scope>
    <source>
        <strain evidence="7">CGMCC 1.12806</strain>
    </source>
</reference>
<keyword evidence="4" id="KW-0812">Transmembrane</keyword>
<gene>
    <name evidence="6" type="ORF">GCM10011328_16120</name>
</gene>
<keyword evidence="1" id="KW-1188">Viral release from host cell</keyword>
<dbReference type="PANTHER" id="PTHR37813">
    <property type="entry name" value="FELS-2 PROPHAGE PROTEIN"/>
    <property type="match status" value="1"/>
</dbReference>
<proteinExistence type="predicted"/>
<organism evidence="6 7">
    <name type="scientific">Hafnia psychrotolerans</name>
    <dbReference type="NCBI Taxonomy" id="1477018"/>
    <lineage>
        <taxon>Bacteria</taxon>
        <taxon>Pseudomonadati</taxon>
        <taxon>Pseudomonadota</taxon>
        <taxon>Gammaproteobacteria</taxon>
        <taxon>Enterobacterales</taxon>
        <taxon>Hafniaceae</taxon>
        <taxon>Hafnia</taxon>
    </lineage>
</organism>
<dbReference type="RefSeq" id="WP_188472286.1">
    <property type="nucleotide sequence ID" value="NZ_BMFZ01000003.1"/>
</dbReference>
<feature type="region of interest" description="Disordered" evidence="3">
    <location>
        <begin position="794"/>
        <end position="829"/>
    </location>
</feature>
<name>A0ABQ1GDU6_9GAMM</name>
<protein>
    <submittedName>
        <fullName evidence="6">Phage tail tape measure protein</fullName>
    </submittedName>
</protein>
<dbReference type="Pfam" id="PF10145">
    <property type="entry name" value="PhageMin_Tail"/>
    <property type="match status" value="1"/>
</dbReference>
<evidence type="ECO:0000256" key="1">
    <source>
        <dbReference type="ARBA" id="ARBA00022612"/>
    </source>
</evidence>
<evidence type="ECO:0000313" key="6">
    <source>
        <dbReference type="EMBL" id="GGA41895.1"/>
    </source>
</evidence>
<comment type="caution">
    <text evidence="6">The sequence shown here is derived from an EMBL/GenBank/DDBJ whole genome shotgun (WGS) entry which is preliminary data.</text>
</comment>
<feature type="transmembrane region" description="Helical" evidence="4">
    <location>
        <begin position="551"/>
        <end position="576"/>
    </location>
</feature>
<dbReference type="EMBL" id="BMFZ01000003">
    <property type="protein sequence ID" value="GGA41895.1"/>
    <property type="molecule type" value="Genomic_DNA"/>
</dbReference>
<feature type="transmembrane region" description="Helical" evidence="4">
    <location>
        <begin position="588"/>
        <end position="608"/>
    </location>
</feature>
<feature type="compositionally biased region" description="Basic and acidic residues" evidence="3">
    <location>
        <begin position="798"/>
        <end position="812"/>
    </location>
</feature>
<evidence type="ECO:0000256" key="3">
    <source>
        <dbReference type="SAM" id="MobiDB-lite"/>
    </source>
</evidence>
<evidence type="ECO:0000259" key="5">
    <source>
        <dbReference type="Pfam" id="PF10145"/>
    </source>
</evidence>
<accession>A0ABQ1GDU6</accession>
<keyword evidence="4" id="KW-1133">Transmembrane helix</keyword>
<dbReference type="NCBIfam" id="TIGR01760">
    <property type="entry name" value="tape_meas_TP901"/>
    <property type="match status" value="1"/>
</dbReference>
<feature type="coiled-coil region" evidence="2">
    <location>
        <begin position="60"/>
        <end position="122"/>
    </location>
</feature>
<keyword evidence="4" id="KW-0472">Membrane</keyword>
<dbReference type="Proteomes" id="UP000627464">
    <property type="component" value="Unassembled WGS sequence"/>
</dbReference>
<evidence type="ECO:0000256" key="4">
    <source>
        <dbReference type="SAM" id="Phobius"/>
    </source>
</evidence>
<sequence length="976" mass="104483">MADRNLNIKVAFSALNNMSNPVNAARQSAAALASQINQTKSSIKGLERSASSFDRITAANKKTTNSLAEAKAKAREMAAEFGPLRQRSAEQVTALNQQRAAIRQLTQQQQGEQNQLNQLRAAFYREGIAINSSSRATDQIRQRTELYNRQLAEQQRRLATVTQAQARYSRAQETGNKMMGGGMKTAAAGAAVLAPVATAIKSYSSLEDAMKGVSKQVNGLRDGGGNRTAQYDEMEKAIKDAAEKLPMPNGAVDYAALVEGGARMGVANSDDPWQKQKQDLLTFANTAAMASKAFELPADQLSESLGKIAGLYKIPIQDIGKLGDVINYLDDNATSKGSDIIDVLQRVGGAADQLGYQNAAALGSTFLTLGEQSETAGTAVKAMVRELGNAMVQPDRFMEGLDALGLNAGKVQKNMAKDAMGTIMAVMEATKKLEPDKQLNVLTQLFGDEYAMAVSKVANNLPELRKQLELTHGTASKGSMKRESDIDLDSLISRWFITKAILSNNFSALGKSMREPMMEIMGSVSKVLVSFRGWIEANPALVAAIMKTVTAIGAILVVVGSLTLALGAILGPMALVRLSFTMLTGGGGIASVISGITRLGSAFTWLVGSPMQALLTVGRAVFGPLITLLAGISAPVWGLIALFAAVAIGIIQFWQPIKAFFGGFFTGLMQGLQPIFSIVSSVFSPLVPMFDAIGSALSTVWGWFTKLFEPIQFSTEALKSCTNAGESFGNIVGGAISLVLWPVEQLWKGLDLVLEKLGLIPDQAERAKEAVEKLNTQKKLTGLADTLAGDLKAVTAQSKKEEEKKEQKRKTEQSQQQQAIANNLKGPANLAPKISGSLDKIASNTAEKKDGPGEIVFKNKLPYIPIRGGYSEPVQQAQRQAPSLTAWMQQQAGALVSSVMPYSVQQSAARSPVSAVPTAASVAALMPGGDVFNFQININDAGKMDEQKLIQRIREEFTVAQQQAARRKRSQLTDHG</sequence>
<dbReference type="InterPro" id="IPR010090">
    <property type="entry name" value="Phage_tape_meas"/>
</dbReference>
<feature type="domain" description="Phage tail tape measure protein" evidence="5">
    <location>
        <begin position="236"/>
        <end position="447"/>
    </location>
</feature>
<feature type="transmembrane region" description="Helical" evidence="4">
    <location>
        <begin position="628"/>
        <end position="654"/>
    </location>
</feature>
<keyword evidence="2" id="KW-0175">Coiled coil</keyword>
<evidence type="ECO:0000313" key="7">
    <source>
        <dbReference type="Proteomes" id="UP000627464"/>
    </source>
</evidence>
<dbReference type="PANTHER" id="PTHR37813:SF1">
    <property type="entry name" value="FELS-2 PROPHAGE PROTEIN"/>
    <property type="match status" value="1"/>
</dbReference>
<evidence type="ECO:0000256" key="2">
    <source>
        <dbReference type="SAM" id="Coils"/>
    </source>
</evidence>
<keyword evidence="7" id="KW-1185">Reference proteome</keyword>